<dbReference type="KEGG" id="tog:HNI00_07270"/>
<name>A0AA96Y396_9CYAN</name>
<evidence type="ECO:0000313" key="2">
    <source>
        <dbReference type="EMBL" id="WOB42976.1"/>
    </source>
</evidence>
<dbReference type="RefSeq" id="WP_316792011.1">
    <property type="nucleotide sequence ID" value="NZ_CP053540.1"/>
</dbReference>
<protein>
    <submittedName>
        <fullName evidence="2">Uncharacterized protein</fullName>
    </submittedName>
</protein>
<sequence>MSAAIGTRAQTTAPTDGGQRIPGFSPAKAVLFVRTGNGTVATSEITGLQYLKYAGNSYSHPFGRGTSTALEYEEFNEIKGALLSSGGNRRVSYKPEVFKQR</sequence>
<dbReference type="AlphaFoldDB" id="A0AA96Y396"/>
<gene>
    <name evidence="2" type="ORF">HNI00_07270</name>
</gene>
<feature type="region of interest" description="Disordered" evidence="1">
    <location>
        <begin position="1"/>
        <end position="21"/>
    </location>
</feature>
<organism evidence="2">
    <name type="scientific">Thermoleptolyngbya oregonensis NK1-22</name>
    <dbReference type="NCBI Taxonomy" id="2547457"/>
    <lineage>
        <taxon>Bacteria</taxon>
        <taxon>Bacillati</taxon>
        <taxon>Cyanobacteriota</taxon>
        <taxon>Cyanophyceae</taxon>
        <taxon>Oculatellales</taxon>
        <taxon>Oculatellaceae</taxon>
        <taxon>Thermoleptolyngbya</taxon>
    </lineage>
</organism>
<evidence type="ECO:0000256" key="1">
    <source>
        <dbReference type="SAM" id="MobiDB-lite"/>
    </source>
</evidence>
<accession>A0AA96Y396</accession>
<proteinExistence type="predicted"/>
<reference evidence="2" key="1">
    <citation type="submission" date="2020-05" db="EMBL/GenBank/DDBJ databases">
        <authorList>
            <person name="Zhu T."/>
            <person name="Keshari N."/>
            <person name="Lu X."/>
        </authorList>
    </citation>
    <scope>NUCLEOTIDE SEQUENCE</scope>
    <source>
        <strain evidence="2">NK1-22</strain>
    </source>
</reference>
<dbReference type="EMBL" id="CP053540">
    <property type="protein sequence ID" value="WOB42976.1"/>
    <property type="molecule type" value="Genomic_DNA"/>
</dbReference>